<comment type="caution">
    <text evidence="2">The sequence shown here is derived from an EMBL/GenBank/DDBJ whole genome shotgun (WGS) entry which is preliminary data.</text>
</comment>
<evidence type="ECO:0000313" key="2">
    <source>
        <dbReference type="EMBL" id="MFD2799618.1"/>
    </source>
</evidence>
<gene>
    <name evidence="2" type="ORF">ACFS2C_09450</name>
</gene>
<dbReference type="Proteomes" id="UP001597478">
    <property type="component" value="Unassembled WGS sequence"/>
</dbReference>
<accession>A0ABW5W6M0</accession>
<dbReference type="RefSeq" id="WP_377392530.1">
    <property type="nucleotide sequence ID" value="NZ_JBHSAN010000029.1"/>
</dbReference>
<dbReference type="PROSITE" id="PS51674">
    <property type="entry name" value="4FE4S_WBL"/>
    <property type="match status" value="1"/>
</dbReference>
<dbReference type="Pfam" id="PF02467">
    <property type="entry name" value="Whib"/>
    <property type="match status" value="1"/>
</dbReference>
<evidence type="ECO:0000259" key="1">
    <source>
        <dbReference type="PROSITE" id="PS51674"/>
    </source>
</evidence>
<feature type="domain" description="4Fe-4S Wbl-type" evidence="1">
    <location>
        <begin position="25"/>
        <end position="96"/>
    </location>
</feature>
<sequence>MNQPDYEEIAARLDRYAAMPDDVLAELVTRDGLAFWAFDRDAIPEPTGETEPDRELAAWLCAGCPVLDACLELELRWAGADTAGVWGGLAEDDRRAVHRVWAARRAAVRVWKVRHINRRPRGGDRR</sequence>
<keyword evidence="3" id="KW-1185">Reference proteome</keyword>
<proteinExistence type="predicted"/>
<protein>
    <submittedName>
        <fullName evidence="2">WhiB family transcriptional regulator</fullName>
    </submittedName>
</protein>
<organism evidence="2 3">
    <name type="scientific">Prauserella oleivorans</name>
    <dbReference type="NCBI Taxonomy" id="1478153"/>
    <lineage>
        <taxon>Bacteria</taxon>
        <taxon>Bacillati</taxon>
        <taxon>Actinomycetota</taxon>
        <taxon>Actinomycetes</taxon>
        <taxon>Pseudonocardiales</taxon>
        <taxon>Pseudonocardiaceae</taxon>
        <taxon>Prauserella</taxon>
    </lineage>
</organism>
<reference evidence="3" key="1">
    <citation type="journal article" date="2019" name="Int. J. Syst. Evol. Microbiol.">
        <title>The Global Catalogue of Microorganisms (GCM) 10K type strain sequencing project: providing services to taxonomists for standard genome sequencing and annotation.</title>
        <authorList>
            <consortium name="The Broad Institute Genomics Platform"/>
            <consortium name="The Broad Institute Genome Sequencing Center for Infectious Disease"/>
            <person name="Wu L."/>
            <person name="Ma J."/>
        </authorList>
    </citation>
    <scope>NUCLEOTIDE SEQUENCE [LARGE SCALE GENOMIC DNA]</scope>
    <source>
        <strain evidence="3">IBRC-M 10906</strain>
    </source>
</reference>
<dbReference type="EMBL" id="JBHUOF010000010">
    <property type="protein sequence ID" value="MFD2799618.1"/>
    <property type="molecule type" value="Genomic_DNA"/>
</dbReference>
<evidence type="ECO:0000313" key="3">
    <source>
        <dbReference type="Proteomes" id="UP001597478"/>
    </source>
</evidence>
<name>A0ABW5W6M0_9PSEU</name>
<dbReference type="InterPro" id="IPR034768">
    <property type="entry name" value="4FE4S_WBL"/>
</dbReference>